<evidence type="ECO:0000313" key="1">
    <source>
        <dbReference type="EMBL" id="CDG84730.1"/>
    </source>
</evidence>
<name>W0VAT1_9BURK</name>
<sequence length="38" mass="4146">MIFVFMMPSSCTIVSIKSLSCPILNSTRHHAAPCPMPP</sequence>
<proteinExistence type="predicted"/>
<dbReference type="EMBL" id="HG322949">
    <property type="protein sequence ID" value="CDG84730.1"/>
    <property type="molecule type" value="Genomic_DNA"/>
</dbReference>
<organism evidence="1 2">
    <name type="scientific">Janthinobacterium agaricidamnosum NBRC 102515 = DSM 9628</name>
    <dbReference type="NCBI Taxonomy" id="1349767"/>
    <lineage>
        <taxon>Bacteria</taxon>
        <taxon>Pseudomonadati</taxon>
        <taxon>Pseudomonadota</taxon>
        <taxon>Betaproteobacteria</taxon>
        <taxon>Burkholderiales</taxon>
        <taxon>Oxalobacteraceae</taxon>
        <taxon>Janthinobacterium</taxon>
    </lineage>
</organism>
<protein>
    <submittedName>
        <fullName evidence="1">Uncharacterized protein</fullName>
    </submittedName>
</protein>
<accession>W0VAT1</accession>
<gene>
    <name evidence="1" type="ORF">GJA_4120</name>
</gene>
<dbReference type="PATRIC" id="fig|1349767.4.peg.696"/>
<dbReference type="HOGENOM" id="CLU_3328840_0_0_4"/>
<evidence type="ECO:0000313" key="2">
    <source>
        <dbReference type="Proteomes" id="UP000027604"/>
    </source>
</evidence>
<dbReference type="AlphaFoldDB" id="W0VAT1"/>
<dbReference type="Proteomes" id="UP000027604">
    <property type="component" value="Chromosome I"/>
</dbReference>
<keyword evidence="2" id="KW-1185">Reference proteome</keyword>
<reference evidence="1 2" key="1">
    <citation type="journal article" date="2015" name="Genome Announc.">
        <title>Genome Sequence of Mushroom Soft-Rot Pathogen Janthinobacterium agaricidamnosum.</title>
        <authorList>
            <person name="Graupner K."/>
            <person name="Lackner G."/>
            <person name="Hertweck C."/>
        </authorList>
    </citation>
    <scope>NUCLEOTIDE SEQUENCE [LARGE SCALE GENOMIC DNA]</scope>
    <source>
        <strain evidence="2">NBRC 102515 / DSM 9628</strain>
    </source>
</reference>
<dbReference type="STRING" id="1349767.GJA_4120"/>
<dbReference type="KEGG" id="jag:GJA_4120"/>